<feature type="domain" description="HpcH/HpaI aldolase/citrate lyase" evidence="6">
    <location>
        <begin position="13"/>
        <end position="214"/>
    </location>
</feature>
<keyword evidence="2 5" id="KW-0479">Metal-binding</keyword>
<evidence type="ECO:0000313" key="8">
    <source>
        <dbReference type="Proteomes" id="UP001211065"/>
    </source>
</evidence>
<dbReference type="SUPFAM" id="SSF51621">
    <property type="entry name" value="Phosphoenolpyruvate/pyruvate domain"/>
    <property type="match status" value="1"/>
</dbReference>
<dbReference type="AlphaFoldDB" id="A0AAD5U023"/>
<feature type="binding site" evidence="5">
    <location>
        <position position="146"/>
    </location>
    <ligand>
        <name>Mg(2+)</name>
        <dbReference type="ChEBI" id="CHEBI:18420"/>
    </ligand>
</feature>
<evidence type="ECO:0000256" key="2">
    <source>
        <dbReference type="ARBA" id="ARBA00022723"/>
    </source>
</evidence>
<keyword evidence="3 5" id="KW-0460">Magnesium</keyword>
<protein>
    <recommendedName>
        <fullName evidence="6">HpcH/HpaI aldolase/citrate lyase domain-containing protein</fullName>
    </recommendedName>
</protein>
<dbReference type="InterPro" id="IPR015813">
    <property type="entry name" value="Pyrv/PenolPyrv_kinase-like_dom"/>
</dbReference>
<evidence type="ECO:0000256" key="4">
    <source>
        <dbReference type="PIRSR" id="PIRSR015582-1"/>
    </source>
</evidence>
<dbReference type="InterPro" id="IPR040442">
    <property type="entry name" value="Pyrv_kinase-like_dom_sf"/>
</dbReference>
<comment type="cofactor">
    <cofactor evidence="1">
        <name>Mg(2+)</name>
        <dbReference type="ChEBI" id="CHEBI:18420"/>
    </cofactor>
</comment>
<name>A0AAD5U023_9FUNG</name>
<comment type="caution">
    <text evidence="7">The sequence shown here is derived from an EMBL/GenBank/DDBJ whole genome shotgun (WGS) entry which is preliminary data.</text>
</comment>
<feature type="binding site" evidence="5">
    <location>
        <position position="119"/>
    </location>
    <ligand>
        <name>Mg(2+)</name>
        <dbReference type="ChEBI" id="CHEBI:18420"/>
    </ligand>
</feature>
<accession>A0AAD5U023</accession>
<evidence type="ECO:0000256" key="5">
    <source>
        <dbReference type="PIRSR" id="PIRSR015582-2"/>
    </source>
</evidence>
<dbReference type="EMBL" id="JADGJW010000713">
    <property type="protein sequence ID" value="KAJ3213415.1"/>
    <property type="molecule type" value="Genomic_DNA"/>
</dbReference>
<feature type="binding site" evidence="4">
    <location>
        <position position="119"/>
    </location>
    <ligand>
        <name>substrate</name>
    </ligand>
</feature>
<evidence type="ECO:0000259" key="6">
    <source>
        <dbReference type="Pfam" id="PF03328"/>
    </source>
</evidence>
<dbReference type="PANTHER" id="PTHR32308:SF0">
    <property type="entry name" value="HPCH_HPAI ALDOLASE_CITRATE LYASE DOMAIN-CONTAINING PROTEIN"/>
    <property type="match status" value="1"/>
</dbReference>
<reference evidence="7" key="1">
    <citation type="submission" date="2020-05" db="EMBL/GenBank/DDBJ databases">
        <title>Phylogenomic resolution of chytrid fungi.</title>
        <authorList>
            <person name="Stajich J.E."/>
            <person name="Amses K."/>
            <person name="Simmons R."/>
            <person name="Seto K."/>
            <person name="Myers J."/>
            <person name="Bonds A."/>
            <person name="Quandt C.A."/>
            <person name="Barry K."/>
            <person name="Liu P."/>
            <person name="Grigoriev I."/>
            <person name="Longcore J.E."/>
            <person name="James T.Y."/>
        </authorList>
    </citation>
    <scope>NUCLEOTIDE SEQUENCE</scope>
    <source>
        <strain evidence="7">JEL0476</strain>
    </source>
</reference>
<dbReference type="GO" id="GO:0006107">
    <property type="term" value="P:oxaloacetate metabolic process"/>
    <property type="evidence" value="ECO:0007669"/>
    <property type="project" value="TreeGrafter"/>
</dbReference>
<gene>
    <name evidence="7" type="ORF">HK099_007405</name>
</gene>
<dbReference type="PANTHER" id="PTHR32308">
    <property type="entry name" value="LYASE BETA SUBUNIT, PUTATIVE (AFU_ORTHOLOGUE AFUA_4G13030)-RELATED"/>
    <property type="match status" value="1"/>
</dbReference>
<feature type="binding site" evidence="4">
    <location>
        <position position="60"/>
    </location>
    <ligand>
        <name>substrate</name>
    </ligand>
</feature>
<organism evidence="7 8">
    <name type="scientific">Clydaea vesicula</name>
    <dbReference type="NCBI Taxonomy" id="447962"/>
    <lineage>
        <taxon>Eukaryota</taxon>
        <taxon>Fungi</taxon>
        <taxon>Fungi incertae sedis</taxon>
        <taxon>Chytridiomycota</taxon>
        <taxon>Chytridiomycota incertae sedis</taxon>
        <taxon>Chytridiomycetes</taxon>
        <taxon>Lobulomycetales</taxon>
        <taxon>Lobulomycetaceae</taxon>
        <taxon>Clydaea</taxon>
    </lineage>
</organism>
<proteinExistence type="predicted"/>
<evidence type="ECO:0000313" key="7">
    <source>
        <dbReference type="EMBL" id="KAJ3213415.1"/>
    </source>
</evidence>
<dbReference type="GO" id="GO:0000287">
    <property type="term" value="F:magnesium ion binding"/>
    <property type="evidence" value="ECO:0007669"/>
    <property type="project" value="TreeGrafter"/>
</dbReference>
<dbReference type="Proteomes" id="UP001211065">
    <property type="component" value="Unassembled WGS sequence"/>
</dbReference>
<keyword evidence="8" id="KW-1185">Reference proteome</keyword>
<evidence type="ECO:0000256" key="3">
    <source>
        <dbReference type="ARBA" id="ARBA00022842"/>
    </source>
</evidence>
<sequence length="276" mass="30895">MFHHQKYVRKLQSSLKSKADCFVYDLEDGVAVNKKIEARKNVFNALETFDINLNQEKAVRINSIGSGLEEDDLKTILKSKNLEAIVIPKVNTSSDILYVSTMIDKIGLNKDIKILVSVESALGLINLKEIIKADKRVEALIFAAEDYVANLGMVRTKSRTELLFARQSIATTAVAFGIQSIDLVCVDYKNEDVLLEECLEGRRWGFTGKQVIHPKQVDIVQKSFLPSEEEVEKAKKILEGDKVHQAKGIGAFELDGAMIDAPMVLWAKKIISRITE</sequence>
<dbReference type="Pfam" id="PF03328">
    <property type="entry name" value="HpcH_HpaI"/>
    <property type="match status" value="1"/>
</dbReference>
<dbReference type="InterPro" id="IPR011206">
    <property type="entry name" value="Citrate_lyase_beta/mcl1/mcl2"/>
</dbReference>
<dbReference type="PIRSF" id="PIRSF015582">
    <property type="entry name" value="Cit_lyase_B"/>
    <property type="match status" value="1"/>
</dbReference>
<dbReference type="Gene3D" id="3.20.20.60">
    <property type="entry name" value="Phosphoenolpyruvate-binding domains"/>
    <property type="match status" value="1"/>
</dbReference>
<evidence type="ECO:0000256" key="1">
    <source>
        <dbReference type="ARBA" id="ARBA00001946"/>
    </source>
</evidence>
<dbReference type="InterPro" id="IPR005000">
    <property type="entry name" value="Aldolase/citrate-lyase_domain"/>
</dbReference>
<dbReference type="GO" id="GO:0003824">
    <property type="term" value="F:catalytic activity"/>
    <property type="evidence" value="ECO:0007669"/>
    <property type="project" value="InterPro"/>
</dbReference>